<feature type="region of interest" description="Disordered" evidence="8">
    <location>
        <begin position="1"/>
        <end position="22"/>
    </location>
</feature>
<feature type="domain" description="S1 motif" evidence="9">
    <location>
        <begin position="600"/>
        <end position="681"/>
    </location>
</feature>
<dbReference type="Pfam" id="PF17876">
    <property type="entry name" value="CSD2"/>
    <property type="match status" value="1"/>
</dbReference>
<protein>
    <recommendedName>
        <fullName evidence="7">Ribonuclease R</fullName>
        <shortName evidence="7">RNase R</shortName>
        <ecNumber evidence="7">3.1.13.1</ecNumber>
    </recommendedName>
</protein>
<reference evidence="10" key="2">
    <citation type="submission" date="2021-09" db="EMBL/GenBank/DDBJ databases">
        <authorList>
            <person name="Gilroy R."/>
        </authorList>
    </citation>
    <scope>NUCLEOTIDE SEQUENCE</scope>
    <source>
        <strain evidence="10">ChiHjej13B12-9602</strain>
    </source>
</reference>
<dbReference type="InterPro" id="IPR040476">
    <property type="entry name" value="CSD2"/>
</dbReference>
<dbReference type="InterPro" id="IPR012340">
    <property type="entry name" value="NA-bd_OB-fold"/>
</dbReference>
<dbReference type="GO" id="GO:0008859">
    <property type="term" value="F:exoribonuclease II activity"/>
    <property type="evidence" value="ECO:0007669"/>
    <property type="project" value="UniProtKB-UniRule"/>
</dbReference>
<evidence type="ECO:0000256" key="6">
    <source>
        <dbReference type="ARBA" id="ARBA00022884"/>
    </source>
</evidence>
<evidence type="ECO:0000313" key="11">
    <source>
        <dbReference type="Proteomes" id="UP000753256"/>
    </source>
</evidence>
<dbReference type="HAMAP" id="MF_01895">
    <property type="entry name" value="RNase_R"/>
    <property type="match status" value="1"/>
</dbReference>
<reference evidence="10" key="1">
    <citation type="journal article" date="2021" name="PeerJ">
        <title>Extensive microbial diversity within the chicken gut microbiome revealed by metagenomics and culture.</title>
        <authorList>
            <person name="Gilroy R."/>
            <person name="Ravi A."/>
            <person name="Getino M."/>
            <person name="Pursley I."/>
            <person name="Horton D.L."/>
            <person name="Alikhan N.F."/>
            <person name="Baker D."/>
            <person name="Gharbi K."/>
            <person name="Hall N."/>
            <person name="Watson M."/>
            <person name="Adriaenssens E.M."/>
            <person name="Foster-Nyarko E."/>
            <person name="Jarju S."/>
            <person name="Secka A."/>
            <person name="Antonio M."/>
            <person name="Oren A."/>
            <person name="Chaudhuri R.R."/>
            <person name="La Ragione R."/>
            <person name="Hildebrand F."/>
            <person name="Pallen M.J."/>
        </authorList>
    </citation>
    <scope>NUCLEOTIDE SEQUENCE</scope>
    <source>
        <strain evidence="10">ChiHjej13B12-9602</strain>
    </source>
</reference>
<gene>
    <name evidence="7" type="primary">rnr</name>
    <name evidence="10" type="ORF">K8V70_01205</name>
</gene>
<keyword evidence="5 7" id="KW-0269">Exonuclease</keyword>
<dbReference type="EMBL" id="DYUZ01000007">
    <property type="protein sequence ID" value="HJG36470.1"/>
    <property type="molecule type" value="Genomic_DNA"/>
</dbReference>
<dbReference type="PANTHER" id="PTHR23355">
    <property type="entry name" value="RIBONUCLEASE"/>
    <property type="match status" value="1"/>
</dbReference>
<name>A0A921LU83_9ACTN</name>
<comment type="similarity">
    <text evidence="7">Belongs to the RNR ribonuclease family. RNase R subfamily.</text>
</comment>
<dbReference type="GO" id="GO:0003723">
    <property type="term" value="F:RNA binding"/>
    <property type="evidence" value="ECO:0007669"/>
    <property type="project" value="UniProtKB-UniRule"/>
</dbReference>
<dbReference type="InterPro" id="IPR011805">
    <property type="entry name" value="RNase_R"/>
</dbReference>
<comment type="caution">
    <text evidence="10">The sequence shown here is derived from an EMBL/GenBank/DDBJ whole genome shotgun (WGS) entry which is preliminary data.</text>
</comment>
<evidence type="ECO:0000256" key="1">
    <source>
        <dbReference type="ARBA" id="ARBA00001849"/>
    </source>
</evidence>
<dbReference type="NCBIfam" id="TIGR00358">
    <property type="entry name" value="3_prime_RNase"/>
    <property type="match status" value="1"/>
</dbReference>
<comment type="subcellular location">
    <subcellularLocation>
        <location evidence="7">Cytoplasm</location>
    </subcellularLocation>
</comment>
<dbReference type="AlphaFoldDB" id="A0A921LU83"/>
<dbReference type="InterPro" id="IPR050180">
    <property type="entry name" value="RNR_Ribonuclease"/>
</dbReference>
<evidence type="ECO:0000259" key="9">
    <source>
        <dbReference type="PROSITE" id="PS50126"/>
    </source>
</evidence>
<keyword evidence="2 7" id="KW-0963">Cytoplasm</keyword>
<evidence type="ECO:0000256" key="8">
    <source>
        <dbReference type="SAM" id="MobiDB-lite"/>
    </source>
</evidence>
<sequence length="688" mass="75502">MGRKRRAANRRKPTRSQRRPSLTGTVRLSDAGGMVETAEGSFKLAGSSLRQVMAGDVVAISMHRGHRGERRAVVESVVERAAASVVGTYAPAGPLGCVRPLDTRLKADFFVLPRDRSAQELGVHEGDVVSARIESYPTRYESGVVTIERRIGDADAPDLGIRCIMARYDLEDGYPEAATSAADALELDIDGALADPLRRDLRDRFVLTIDPVDARDFDDAISIERTADGGFALMVHIADVSHYVGWEDAIDLEARRRATSVYLADRVLPMLPERLSCDLCSLRPGEDRLAFTAAIRFDRQGRLRTSEFYPSAMRSRVRLSYEQADALLSGDASSAADEVSASAAEGVDLASFLADAAELARLRRQVRFDRGAVDFDTVEVHALLGDDGEPVDLVSRQRTEATGLIEEAMLAANECVAAWLADRGTVCAYRVHDRPSPDHLHDAAMTLAELQIATRTEAEEISLGEQAAMRSVLARAAGTPAAELVNALLLRAMQRAVYRPSNEGHYALGADAYCHFTSPIRRYPDLLVHRALKVELAREHLGERAARERSRALIGAGRECLERIASQLCSASSDRERIADAAARASQKVEVARFFSRRVGERFRGTVTWVDQLGAFVRLDDFHAEGLIHVRDLGDEWFDLDERTLTYTGSATGRSVRPGDRVVAEVLRCDVLRGHLDLALIAGPRTLH</sequence>
<evidence type="ECO:0000256" key="2">
    <source>
        <dbReference type="ARBA" id="ARBA00022490"/>
    </source>
</evidence>
<dbReference type="SMART" id="SM00955">
    <property type="entry name" value="RNB"/>
    <property type="match status" value="1"/>
</dbReference>
<dbReference type="InterPro" id="IPR001900">
    <property type="entry name" value="RNase_II/R"/>
</dbReference>
<dbReference type="EC" id="3.1.13.1" evidence="7"/>
<evidence type="ECO:0000256" key="3">
    <source>
        <dbReference type="ARBA" id="ARBA00022722"/>
    </source>
</evidence>
<evidence type="ECO:0000313" key="10">
    <source>
        <dbReference type="EMBL" id="HJG36470.1"/>
    </source>
</evidence>
<evidence type="ECO:0000256" key="5">
    <source>
        <dbReference type="ARBA" id="ARBA00022839"/>
    </source>
</evidence>
<dbReference type="Pfam" id="PF00575">
    <property type="entry name" value="S1"/>
    <property type="match status" value="1"/>
</dbReference>
<evidence type="ECO:0000256" key="7">
    <source>
        <dbReference type="HAMAP-Rule" id="MF_01895"/>
    </source>
</evidence>
<dbReference type="PANTHER" id="PTHR23355:SF9">
    <property type="entry name" value="DIS3-LIKE EXONUCLEASE 2"/>
    <property type="match status" value="1"/>
</dbReference>
<dbReference type="Pfam" id="PF00773">
    <property type="entry name" value="RNB"/>
    <property type="match status" value="1"/>
</dbReference>
<keyword evidence="3 7" id="KW-0540">Nuclease</keyword>
<accession>A0A921LU83</accession>
<dbReference type="PROSITE" id="PS50126">
    <property type="entry name" value="S1"/>
    <property type="match status" value="1"/>
</dbReference>
<evidence type="ECO:0000256" key="4">
    <source>
        <dbReference type="ARBA" id="ARBA00022801"/>
    </source>
</evidence>
<dbReference type="InterPro" id="IPR004476">
    <property type="entry name" value="RNase_II/RNase_R"/>
</dbReference>
<comment type="function">
    <text evidence="7">3'-5' exoribonuclease that releases 5'-nucleoside monophosphates and is involved in maturation of structured RNAs.</text>
</comment>
<feature type="compositionally biased region" description="Basic residues" evidence="8">
    <location>
        <begin position="1"/>
        <end position="18"/>
    </location>
</feature>
<dbReference type="Gene3D" id="2.40.50.140">
    <property type="entry name" value="Nucleic acid-binding proteins"/>
    <property type="match status" value="1"/>
</dbReference>
<organism evidence="10 11">
    <name type="scientific">Enorma phocaeensis</name>
    <dbReference type="NCBI Taxonomy" id="1871019"/>
    <lineage>
        <taxon>Bacteria</taxon>
        <taxon>Bacillati</taxon>
        <taxon>Actinomycetota</taxon>
        <taxon>Coriobacteriia</taxon>
        <taxon>Coriobacteriales</taxon>
        <taxon>Coriobacteriaceae</taxon>
        <taxon>Enorma</taxon>
    </lineage>
</organism>
<dbReference type="SMART" id="SM00316">
    <property type="entry name" value="S1"/>
    <property type="match status" value="1"/>
</dbReference>
<dbReference type="CDD" id="cd04471">
    <property type="entry name" value="S1_RNase_R"/>
    <property type="match status" value="1"/>
</dbReference>
<dbReference type="GO" id="GO:0006402">
    <property type="term" value="P:mRNA catabolic process"/>
    <property type="evidence" value="ECO:0007669"/>
    <property type="project" value="TreeGrafter"/>
</dbReference>
<dbReference type="RefSeq" id="WP_273188645.1">
    <property type="nucleotide sequence ID" value="NZ_DYUZ01000007.1"/>
</dbReference>
<keyword evidence="4 7" id="KW-0378">Hydrolase</keyword>
<dbReference type="Proteomes" id="UP000753256">
    <property type="component" value="Unassembled WGS sequence"/>
</dbReference>
<dbReference type="GO" id="GO:0005829">
    <property type="term" value="C:cytosol"/>
    <property type="evidence" value="ECO:0007669"/>
    <property type="project" value="TreeGrafter"/>
</dbReference>
<dbReference type="SUPFAM" id="SSF50249">
    <property type="entry name" value="Nucleic acid-binding proteins"/>
    <property type="match status" value="2"/>
</dbReference>
<keyword evidence="6 7" id="KW-0694">RNA-binding</keyword>
<dbReference type="InterPro" id="IPR003029">
    <property type="entry name" value="S1_domain"/>
</dbReference>
<proteinExistence type="inferred from homology"/>
<comment type="catalytic activity">
    <reaction evidence="1 7">
        <text>Exonucleolytic cleavage in the 3'- to 5'-direction to yield nucleoside 5'-phosphates.</text>
        <dbReference type="EC" id="3.1.13.1"/>
    </reaction>
</comment>